<sequence>MLEIERVLDVVREGIRMHAGNVELVDVNVESGQVKVRLYGACVGCPLADLTLKAGIEDTLKMMVPEVTEVVAVR</sequence>
<reference evidence="3 4" key="1">
    <citation type="journal article" date="2016" name="Nat. Commun.">
        <title>Thousands of microbial genomes shed light on interconnected biogeochemical processes in an aquifer system.</title>
        <authorList>
            <person name="Anantharaman K."/>
            <person name="Brown C.T."/>
            <person name="Hug L.A."/>
            <person name="Sharon I."/>
            <person name="Castelle C.J."/>
            <person name="Probst A.J."/>
            <person name="Thomas B.C."/>
            <person name="Singh A."/>
            <person name="Wilkins M.J."/>
            <person name="Karaoz U."/>
            <person name="Brodie E.L."/>
            <person name="Williams K.H."/>
            <person name="Hubbard S.S."/>
            <person name="Banfield J.F."/>
        </authorList>
    </citation>
    <scope>NUCLEOTIDE SEQUENCE [LARGE SCALE GENOMIC DNA]</scope>
</reference>
<dbReference type="SUPFAM" id="SSF117916">
    <property type="entry name" value="Fe-S cluster assembly (FSCA) domain-like"/>
    <property type="match status" value="1"/>
</dbReference>
<dbReference type="GO" id="GO:0005506">
    <property type="term" value="F:iron ion binding"/>
    <property type="evidence" value="ECO:0007669"/>
    <property type="project" value="InterPro"/>
</dbReference>
<dbReference type="Gene3D" id="3.30.300.130">
    <property type="entry name" value="Fe-S cluster assembly (FSCA)"/>
    <property type="match status" value="1"/>
</dbReference>
<dbReference type="STRING" id="1802399.A3E39_03100"/>
<organism evidence="3 4">
    <name type="scientific">Candidatus Uhrbacteria bacterium RIFCSPHIGHO2_12_FULL_60_25</name>
    <dbReference type="NCBI Taxonomy" id="1802399"/>
    <lineage>
        <taxon>Bacteria</taxon>
        <taxon>Candidatus Uhriibacteriota</taxon>
    </lineage>
</organism>
<dbReference type="AlphaFoldDB" id="A0A1F7UIX7"/>
<dbReference type="PANTHER" id="PTHR11178:SF25">
    <property type="entry name" value="NIFU-LIKE PROTEIN 3, CHLOROPLASTIC"/>
    <property type="match status" value="1"/>
</dbReference>
<gene>
    <name evidence="3" type="ORF">A3E39_03100</name>
</gene>
<proteinExistence type="inferred from homology"/>
<dbReference type="InterPro" id="IPR001075">
    <property type="entry name" value="NIF_FeS_clus_asmbl_NifU_C"/>
</dbReference>
<protein>
    <recommendedName>
        <fullName evidence="2">NIF system FeS cluster assembly NifU C-terminal domain-containing protein</fullName>
    </recommendedName>
</protein>
<comment type="caution">
    <text evidence="3">The sequence shown here is derived from an EMBL/GenBank/DDBJ whole genome shotgun (WGS) entry which is preliminary data.</text>
</comment>
<dbReference type="PANTHER" id="PTHR11178">
    <property type="entry name" value="IRON-SULFUR CLUSTER SCAFFOLD PROTEIN NFU-RELATED"/>
    <property type="match status" value="1"/>
</dbReference>
<dbReference type="Proteomes" id="UP000176603">
    <property type="component" value="Unassembled WGS sequence"/>
</dbReference>
<dbReference type="EMBL" id="MGEH01000036">
    <property type="protein sequence ID" value="OGL78223.1"/>
    <property type="molecule type" value="Genomic_DNA"/>
</dbReference>
<dbReference type="Pfam" id="PF01106">
    <property type="entry name" value="NifU"/>
    <property type="match status" value="1"/>
</dbReference>
<name>A0A1F7UIX7_9BACT</name>
<dbReference type="GO" id="GO:0016226">
    <property type="term" value="P:iron-sulfur cluster assembly"/>
    <property type="evidence" value="ECO:0007669"/>
    <property type="project" value="InterPro"/>
</dbReference>
<dbReference type="InterPro" id="IPR034904">
    <property type="entry name" value="FSCA_dom_sf"/>
</dbReference>
<evidence type="ECO:0000259" key="2">
    <source>
        <dbReference type="Pfam" id="PF01106"/>
    </source>
</evidence>
<evidence type="ECO:0000313" key="4">
    <source>
        <dbReference type="Proteomes" id="UP000176603"/>
    </source>
</evidence>
<dbReference type="GO" id="GO:0051536">
    <property type="term" value="F:iron-sulfur cluster binding"/>
    <property type="evidence" value="ECO:0007669"/>
    <property type="project" value="InterPro"/>
</dbReference>
<accession>A0A1F7UIX7</accession>
<feature type="domain" description="NIF system FeS cluster assembly NifU C-terminal" evidence="2">
    <location>
        <begin position="4"/>
        <end position="71"/>
    </location>
</feature>
<evidence type="ECO:0000256" key="1">
    <source>
        <dbReference type="ARBA" id="ARBA00006420"/>
    </source>
</evidence>
<comment type="similarity">
    <text evidence="1">Belongs to the NifU family.</text>
</comment>
<evidence type="ECO:0000313" key="3">
    <source>
        <dbReference type="EMBL" id="OGL78223.1"/>
    </source>
</evidence>